<reference evidence="4 5" key="1">
    <citation type="submission" date="2016-10" db="EMBL/GenBank/DDBJ databases">
        <authorList>
            <person name="de Groot N.N."/>
        </authorList>
    </citation>
    <scope>NUCLEOTIDE SEQUENCE [LARGE SCALE GENOMIC DNA]</scope>
    <source>
        <strain evidence="4 5">DSM 43941</strain>
    </source>
</reference>
<feature type="signal peptide" evidence="2">
    <location>
        <begin position="1"/>
        <end position="23"/>
    </location>
</feature>
<feature type="domain" description="Deoxyribonuclease NucA/NucB" evidence="3">
    <location>
        <begin position="397"/>
        <end position="477"/>
    </location>
</feature>
<dbReference type="InterPro" id="IPR029476">
    <property type="entry name" value="DNase_NucA_NucB"/>
</dbReference>
<dbReference type="Pfam" id="PF14040">
    <property type="entry name" value="DNase_NucA_NucB"/>
    <property type="match status" value="1"/>
</dbReference>
<evidence type="ECO:0000256" key="2">
    <source>
        <dbReference type="SAM" id="SignalP"/>
    </source>
</evidence>
<feature type="region of interest" description="Disordered" evidence="1">
    <location>
        <begin position="58"/>
        <end position="114"/>
    </location>
</feature>
<dbReference type="EMBL" id="LT629758">
    <property type="protein sequence ID" value="SDS68630.1"/>
    <property type="molecule type" value="Genomic_DNA"/>
</dbReference>
<protein>
    <submittedName>
        <fullName evidence="4">Deoxyribonuclease NucA/NucB</fullName>
    </submittedName>
</protein>
<evidence type="ECO:0000313" key="4">
    <source>
        <dbReference type="EMBL" id="SDS68630.1"/>
    </source>
</evidence>
<sequence>MIIAAAAAMIVAGTLAATEPAAAADPAATPKEAAEHFEANVTLTEAQYQQMLDEGKLREAGKATSATAPKEQTAQRSAAVDTATPHEPAPPPATAERQARQTAAQEASTSSDAVTTMAAPAIGDTPDQALVDQCMTDDAEDGFGRIMNRFVYCKRFETSVSFWRYPLGIPVLVGRNEFTLELFAQGDDHDRRIRTFARVQEGSVDYEVWNPFERLFVAPYVPLELIANCVEDFNTCAATRGPVTLPFVVWDNDDDWYYWDIRGQESAGVGRDKISYAQWYVQFRGLGPGVPDPGHSAYRQIRCDSADYFKLGAGVYPMACIHNEVTPHLTMSRSDLAIGEVARHIDLAQLEPNRTYPLLVPLGFPVPRDKVIPGRYLADDAAAPGLHRIRDVVDPEYQANRDHVRGACYQEGPNAAEYAETGLPERPDTTVEQCDEYPMASTLEGAAHPDWDFSVRAVATKANSDAGNLVRDYYVNDRILSMDFTLPLADNDRYYVNIVD</sequence>
<name>A0A1H1U828_9ACTN</name>
<feature type="chain" id="PRO_5009261909" evidence="2">
    <location>
        <begin position="24"/>
        <end position="500"/>
    </location>
</feature>
<feature type="compositionally biased region" description="Low complexity" evidence="1">
    <location>
        <begin position="94"/>
        <end position="111"/>
    </location>
</feature>
<gene>
    <name evidence="4" type="ORF">SAMN04489716_1361</name>
</gene>
<keyword evidence="5" id="KW-1185">Reference proteome</keyword>
<feature type="compositionally biased region" description="Polar residues" evidence="1">
    <location>
        <begin position="64"/>
        <end position="76"/>
    </location>
</feature>
<dbReference type="OrthoDB" id="2751008at2"/>
<evidence type="ECO:0000259" key="3">
    <source>
        <dbReference type="Pfam" id="PF14040"/>
    </source>
</evidence>
<evidence type="ECO:0000256" key="1">
    <source>
        <dbReference type="SAM" id="MobiDB-lite"/>
    </source>
</evidence>
<proteinExistence type="predicted"/>
<accession>A0A1H1U828</accession>
<dbReference type="RefSeq" id="WP_092542592.1">
    <property type="nucleotide sequence ID" value="NZ_BOMJ01000021.1"/>
</dbReference>
<keyword evidence="2" id="KW-0732">Signal</keyword>
<evidence type="ECO:0000313" key="5">
    <source>
        <dbReference type="Proteomes" id="UP000198688"/>
    </source>
</evidence>
<organism evidence="4 5">
    <name type="scientific">Actinoplanes derwentensis</name>
    <dbReference type="NCBI Taxonomy" id="113562"/>
    <lineage>
        <taxon>Bacteria</taxon>
        <taxon>Bacillati</taxon>
        <taxon>Actinomycetota</taxon>
        <taxon>Actinomycetes</taxon>
        <taxon>Micromonosporales</taxon>
        <taxon>Micromonosporaceae</taxon>
        <taxon>Actinoplanes</taxon>
    </lineage>
</organism>
<dbReference type="Proteomes" id="UP000198688">
    <property type="component" value="Chromosome I"/>
</dbReference>
<dbReference type="AlphaFoldDB" id="A0A1H1U828"/>
<dbReference type="STRING" id="113562.SAMN04489716_1361"/>